<dbReference type="HOGENOM" id="CLU_1231085_0_0_1"/>
<dbReference type="AlphaFoldDB" id="T1G2Z3"/>
<dbReference type="RefSeq" id="XP_009016381.1">
    <property type="nucleotide sequence ID" value="XM_009018133.1"/>
</dbReference>
<dbReference type="InterPro" id="IPR001766">
    <property type="entry name" value="Fork_head_dom"/>
</dbReference>
<dbReference type="GO" id="GO:0043565">
    <property type="term" value="F:sequence-specific DNA binding"/>
    <property type="evidence" value="ECO:0007669"/>
    <property type="project" value="InterPro"/>
</dbReference>
<dbReference type="SUPFAM" id="SSF46785">
    <property type="entry name" value="Winged helix' DNA-binding domain"/>
    <property type="match status" value="1"/>
</dbReference>
<dbReference type="Proteomes" id="UP000015101">
    <property type="component" value="Unassembled WGS sequence"/>
</dbReference>
<dbReference type="InterPro" id="IPR036388">
    <property type="entry name" value="WH-like_DNA-bd_sf"/>
</dbReference>
<dbReference type="KEGG" id="hro:HELRODRAFT_77530"/>
<dbReference type="GO" id="GO:0006357">
    <property type="term" value="P:regulation of transcription by RNA polymerase II"/>
    <property type="evidence" value="ECO:0007669"/>
    <property type="project" value="UniProtKB-ARBA"/>
</dbReference>
<keyword evidence="5 6" id="KW-0539">Nucleus</keyword>
<organism evidence="10 11">
    <name type="scientific">Helobdella robusta</name>
    <name type="common">Californian leech</name>
    <dbReference type="NCBI Taxonomy" id="6412"/>
    <lineage>
        <taxon>Eukaryota</taxon>
        <taxon>Metazoa</taxon>
        <taxon>Spiralia</taxon>
        <taxon>Lophotrochozoa</taxon>
        <taxon>Annelida</taxon>
        <taxon>Clitellata</taxon>
        <taxon>Hirudinea</taxon>
        <taxon>Rhynchobdellida</taxon>
        <taxon>Glossiphoniidae</taxon>
        <taxon>Helobdella</taxon>
    </lineage>
</organism>
<reference evidence="10" key="3">
    <citation type="submission" date="2015-06" db="UniProtKB">
        <authorList>
            <consortium name="EnsemblMetazoa"/>
        </authorList>
    </citation>
    <scope>IDENTIFICATION</scope>
</reference>
<dbReference type="EMBL" id="AMQM01003870">
    <property type="status" value="NOT_ANNOTATED_CDS"/>
    <property type="molecule type" value="Genomic_DNA"/>
</dbReference>
<dbReference type="eggNOG" id="KOG2294">
    <property type="taxonomic scope" value="Eukaryota"/>
</dbReference>
<comment type="subcellular location">
    <subcellularLocation>
        <location evidence="1 6">Nucleus</location>
    </subcellularLocation>
</comment>
<dbReference type="OrthoDB" id="5402974at2759"/>
<evidence type="ECO:0000256" key="3">
    <source>
        <dbReference type="ARBA" id="ARBA00023125"/>
    </source>
</evidence>
<dbReference type="PROSITE" id="PS50039">
    <property type="entry name" value="FORK_HEAD_3"/>
    <property type="match status" value="1"/>
</dbReference>
<reference evidence="11" key="1">
    <citation type="submission" date="2012-12" db="EMBL/GenBank/DDBJ databases">
        <authorList>
            <person name="Hellsten U."/>
            <person name="Grimwood J."/>
            <person name="Chapman J.A."/>
            <person name="Shapiro H."/>
            <person name="Aerts A."/>
            <person name="Otillar R.P."/>
            <person name="Terry A.Y."/>
            <person name="Boore J.L."/>
            <person name="Simakov O."/>
            <person name="Marletaz F."/>
            <person name="Cho S.-J."/>
            <person name="Edsinger-Gonzales E."/>
            <person name="Havlak P."/>
            <person name="Kuo D.-H."/>
            <person name="Larsson T."/>
            <person name="Lv J."/>
            <person name="Arendt D."/>
            <person name="Savage R."/>
            <person name="Osoegawa K."/>
            <person name="de Jong P."/>
            <person name="Lindberg D.R."/>
            <person name="Seaver E.C."/>
            <person name="Weisblat D.A."/>
            <person name="Putnam N.H."/>
            <person name="Grigoriev I.V."/>
            <person name="Rokhsar D.S."/>
        </authorList>
    </citation>
    <scope>NUCLEOTIDE SEQUENCE</scope>
</reference>
<dbReference type="InterPro" id="IPR018122">
    <property type="entry name" value="TF_fork_head_CS_1"/>
</dbReference>
<dbReference type="FunFam" id="1.10.10.10:FF:000030">
    <property type="entry name" value="Forkhead box protein K2"/>
    <property type="match status" value="1"/>
</dbReference>
<evidence type="ECO:0000256" key="2">
    <source>
        <dbReference type="ARBA" id="ARBA00023015"/>
    </source>
</evidence>
<proteinExistence type="predicted"/>
<dbReference type="EMBL" id="KB096325">
    <property type="protein sequence ID" value="ESO05748.1"/>
    <property type="molecule type" value="Genomic_DNA"/>
</dbReference>
<keyword evidence="4" id="KW-0804">Transcription</keyword>
<evidence type="ECO:0000256" key="4">
    <source>
        <dbReference type="ARBA" id="ARBA00023163"/>
    </source>
</evidence>
<dbReference type="PRINTS" id="PR00053">
    <property type="entry name" value="FORKHEAD"/>
</dbReference>
<dbReference type="Pfam" id="PF00250">
    <property type="entry name" value="Forkhead"/>
    <property type="match status" value="1"/>
</dbReference>
<evidence type="ECO:0000256" key="1">
    <source>
        <dbReference type="ARBA" id="ARBA00004123"/>
    </source>
</evidence>
<feature type="DNA-binding region" description="Fork-head" evidence="6">
    <location>
        <begin position="96"/>
        <end position="190"/>
    </location>
</feature>
<dbReference type="PROSITE" id="PS00657">
    <property type="entry name" value="FORK_HEAD_1"/>
    <property type="match status" value="1"/>
</dbReference>
<evidence type="ECO:0000259" key="8">
    <source>
        <dbReference type="PROSITE" id="PS50039"/>
    </source>
</evidence>
<dbReference type="InterPro" id="IPR036390">
    <property type="entry name" value="WH_DNA-bd_sf"/>
</dbReference>
<evidence type="ECO:0000313" key="10">
    <source>
        <dbReference type="EnsemblMetazoa" id="HelroP77530"/>
    </source>
</evidence>
<keyword evidence="3 6" id="KW-0238">DNA-binding</keyword>
<keyword evidence="11" id="KW-1185">Reference proteome</keyword>
<dbReference type="InParanoid" id="T1G2Z3"/>
<dbReference type="EnsemblMetazoa" id="HelroT77530">
    <property type="protein sequence ID" value="HelroP77530"/>
    <property type="gene ID" value="HelroG77530"/>
</dbReference>
<name>T1G2Z3_HELRO</name>
<dbReference type="PANTHER" id="PTHR45881:SF6">
    <property type="entry name" value="FORK-HEAD DOMAIN-CONTAINING PROTEIN"/>
    <property type="match status" value="1"/>
</dbReference>
<dbReference type="PROSITE" id="PS00658">
    <property type="entry name" value="FORK_HEAD_2"/>
    <property type="match status" value="1"/>
</dbReference>
<accession>T1G2Z3</accession>
<reference evidence="9 11" key="2">
    <citation type="journal article" date="2013" name="Nature">
        <title>Insights into bilaterian evolution from three spiralian genomes.</title>
        <authorList>
            <person name="Simakov O."/>
            <person name="Marletaz F."/>
            <person name="Cho S.J."/>
            <person name="Edsinger-Gonzales E."/>
            <person name="Havlak P."/>
            <person name="Hellsten U."/>
            <person name="Kuo D.H."/>
            <person name="Larsson T."/>
            <person name="Lv J."/>
            <person name="Arendt D."/>
            <person name="Savage R."/>
            <person name="Osoegawa K."/>
            <person name="de Jong P."/>
            <person name="Grimwood J."/>
            <person name="Chapman J.A."/>
            <person name="Shapiro H."/>
            <person name="Aerts A."/>
            <person name="Otillar R.P."/>
            <person name="Terry A.Y."/>
            <person name="Boore J.L."/>
            <person name="Grigoriev I.V."/>
            <person name="Lindberg D.R."/>
            <person name="Seaver E.C."/>
            <person name="Weisblat D.A."/>
            <person name="Putnam N.H."/>
            <person name="Rokhsar D.S."/>
        </authorList>
    </citation>
    <scope>NUCLEOTIDE SEQUENCE</scope>
</reference>
<feature type="region of interest" description="Disordered" evidence="7">
    <location>
        <begin position="40"/>
        <end position="61"/>
    </location>
</feature>
<dbReference type="SMART" id="SM00339">
    <property type="entry name" value="FH"/>
    <property type="match status" value="1"/>
</dbReference>
<gene>
    <name evidence="10" type="primary">20215441</name>
    <name evidence="9" type="ORF">HELRODRAFT_77530</name>
</gene>
<dbReference type="InterPro" id="IPR030456">
    <property type="entry name" value="TF_fork_head_CS_2"/>
</dbReference>
<evidence type="ECO:0000256" key="5">
    <source>
        <dbReference type="ARBA" id="ARBA00023242"/>
    </source>
</evidence>
<dbReference type="Gene3D" id="1.10.10.10">
    <property type="entry name" value="Winged helix-like DNA-binding domain superfamily/Winged helix DNA-binding domain"/>
    <property type="match status" value="1"/>
</dbReference>
<feature type="domain" description="Fork-head" evidence="8">
    <location>
        <begin position="96"/>
        <end position="190"/>
    </location>
</feature>
<protein>
    <recommendedName>
        <fullName evidence="8">Fork-head domain-containing protein</fullName>
    </recommendedName>
</protein>
<evidence type="ECO:0000313" key="9">
    <source>
        <dbReference type="EMBL" id="ESO05748.1"/>
    </source>
</evidence>
<evidence type="ECO:0000256" key="7">
    <source>
        <dbReference type="SAM" id="MobiDB-lite"/>
    </source>
</evidence>
<sequence>MQYFLPACSFTDLYSSSNHSLNVVDGGLYPVSEEVISHTDAEDADVKKPAENSFESINGSTSPLADDADVLGLSSATTSSVPSTTPAVTTANEHTKPPYSYAQLIVQAISSQVDRQLTLSGIYNYITKRYPFYRHGDKGWQNSIRHNLSLNRYFVKVPRAQEEAGKGCFWRIDPSSETVLMNQAFRRRRQRPVPYCKTNSFDALYVPFVHLFLFLTFDKSMRVLM</sequence>
<evidence type="ECO:0000256" key="6">
    <source>
        <dbReference type="PROSITE-ProRule" id="PRU00089"/>
    </source>
</evidence>
<dbReference type="CTD" id="20215441"/>
<evidence type="ECO:0000313" key="11">
    <source>
        <dbReference type="Proteomes" id="UP000015101"/>
    </source>
</evidence>
<dbReference type="PANTHER" id="PTHR45881">
    <property type="entry name" value="CHECKPOINT SUPPRESSOR 1-LIKE, ISOFORM A-RELATED"/>
    <property type="match status" value="1"/>
</dbReference>
<feature type="compositionally biased region" description="Basic and acidic residues" evidence="7">
    <location>
        <begin position="40"/>
        <end position="50"/>
    </location>
</feature>
<dbReference type="GO" id="GO:0005634">
    <property type="term" value="C:nucleus"/>
    <property type="evidence" value="ECO:0007669"/>
    <property type="project" value="UniProtKB-SubCell"/>
</dbReference>
<dbReference type="GeneID" id="20215441"/>
<keyword evidence="2" id="KW-0805">Transcription regulation</keyword>
<dbReference type="STRING" id="6412.T1G2Z3"/>
<dbReference type="GO" id="GO:0003700">
    <property type="term" value="F:DNA-binding transcription factor activity"/>
    <property type="evidence" value="ECO:0007669"/>
    <property type="project" value="InterPro"/>
</dbReference>